<dbReference type="EMBL" id="MEWW01000015">
    <property type="protein sequence ID" value="OGC84495.1"/>
    <property type="molecule type" value="Genomic_DNA"/>
</dbReference>
<dbReference type="GO" id="GO:0004824">
    <property type="term" value="F:lysine-tRNA ligase activity"/>
    <property type="evidence" value="ECO:0007669"/>
    <property type="project" value="UniProtKB-UniRule"/>
</dbReference>
<dbReference type="Gene3D" id="1.10.10.770">
    <property type="match status" value="1"/>
</dbReference>
<sequence>MFWADRIAGEVKARFGASKPIVIRDEKTVSGRVHIGSMRGVAIHGAVHEALTDTGAANEFVWEHNDFDPMDDIPTYLDRATFEPHLGKPLYTIPSPEASAKNFGEFYAKEFQSVIEATGFHPRYVWASELYLSGKMDGVIREALEHAEDIRRIMKEVSGAERKEGWLPISVICEQCGKMTTTEATDFDESTVAYTCLKNKVAYTEGCGHSGRISPFGGRSKLYWKTDWPAKWKVYDVMVEGGGKDHSTKGGSRDVANHISKEVFNYEPPFDMPYEFLLVGGKKMSSSKGRGSSAKEISELVPPKILRLALLGKDINQQFNFDPESDTVPLLYDLYDKLAEGYWAGVKDDYAKLFEFIHPERKISSQSVLPRFSQVAFVVQMPHMDLYKEFPKADKAELDERAKYAKRWLEAYAPEKFVFKLQDTLPEAAKSLSEAQKAALAEILRYIEGFEAMPSGEELHKKLHEIKEAQGIKPSELFGAIYLAFLGKSYGPQAGWFISALPHEFVIKRLKEVVG</sequence>
<dbReference type="Gene3D" id="1.10.10.350">
    <property type="match status" value="1"/>
</dbReference>
<evidence type="ECO:0000256" key="4">
    <source>
        <dbReference type="ARBA" id="ARBA00022598"/>
    </source>
</evidence>
<evidence type="ECO:0000256" key="9">
    <source>
        <dbReference type="ARBA" id="ARBA00048573"/>
    </source>
</evidence>
<keyword evidence="6 10" id="KW-0067">ATP-binding</keyword>
<evidence type="ECO:0000313" key="12">
    <source>
        <dbReference type="EMBL" id="OGC84495.1"/>
    </source>
</evidence>
<dbReference type="InterPro" id="IPR045462">
    <property type="entry name" value="aa-tRNA-synth_I_cd-bd"/>
</dbReference>
<dbReference type="InterPro" id="IPR020751">
    <property type="entry name" value="aa-tRNA-synth_I_codon-bd_sub2"/>
</dbReference>
<dbReference type="SUPFAM" id="SSF48163">
    <property type="entry name" value="An anticodon-binding domain of class I aminoacyl-tRNA synthetases"/>
    <property type="match status" value="1"/>
</dbReference>
<dbReference type="InterPro" id="IPR002904">
    <property type="entry name" value="Lys-tRNA-ligase"/>
</dbReference>
<dbReference type="Pfam" id="PF19269">
    <property type="entry name" value="Anticodon_2"/>
    <property type="match status" value="1"/>
</dbReference>
<protein>
    <recommendedName>
        <fullName evidence="10">Lysine--tRNA ligase</fullName>
        <ecNumber evidence="10">6.1.1.6</ecNumber>
    </recommendedName>
    <alternativeName>
        <fullName evidence="10">Lysyl-tRNA synthetase</fullName>
        <shortName evidence="10">LysRS</shortName>
    </alternativeName>
</protein>
<evidence type="ECO:0000259" key="11">
    <source>
        <dbReference type="Pfam" id="PF19269"/>
    </source>
</evidence>
<reference evidence="12 13" key="1">
    <citation type="journal article" date="2016" name="Nat. Commun.">
        <title>Thousands of microbial genomes shed light on interconnected biogeochemical processes in an aquifer system.</title>
        <authorList>
            <person name="Anantharaman K."/>
            <person name="Brown C.T."/>
            <person name="Hug L.A."/>
            <person name="Sharon I."/>
            <person name="Castelle C.J."/>
            <person name="Probst A.J."/>
            <person name="Thomas B.C."/>
            <person name="Singh A."/>
            <person name="Wilkins M.J."/>
            <person name="Karaoz U."/>
            <person name="Brodie E.L."/>
            <person name="Williams K.H."/>
            <person name="Hubbard S.S."/>
            <person name="Banfield J.F."/>
        </authorList>
    </citation>
    <scope>NUCLEOTIDE SEQUENCE [LARGE SCALE GENOMIC DNA]</scope>
</reference>
<name>A0A1F4XS42_9BACT</name>
<feature type="short sequence motif" description="'HIGH' region" evidence="10">
    <location>
        <begin position="29"/>
        <end position="37"/>
    </location>
</feature>
<keyword evidence="4 10" id="KW-0436">Ligase</keyword>
<dbReference type="AlphaFoldDB" id="A0A1F4XS42"/>
<feature type="domain" description="Aminoacyl-tRNA synthetase class I anticodon-binding" evidence="11">
    <location>
        <begin position="416"/>
        <end position="513"/>
    </location>
</feature>
<feature type="short sequence motif" description="'KMSKS' region" evidence="10">
    <location>
        <begin position="283"/>
        <end position="287"/>
    </location>
</feature>
<dbReference type="Pfam" id="PF01921">
    <property type="entry name" value="tRNA-synt_1f"/>
    <property type="match status" value="1"/>
</dbReference>
<gene>
    <name evidence="10" type="primary">lysS</name>
    <name evidence="12" type="ORF">A3F55_02020</name>
</gene>
<dbReference type="GO" id="GO:0006430">
    <property type="term" value="P:lysyl-tRNA aminoacylation"/>
    <property type="evidence" value="ECO:0007669"/>
    <property type="project" value="UniProtKB-UniRule"/>
</dbReference>
<evidence type="ECO:0000256" key="2">
    <source>
        <dbReference type="ARBA" id="ARBA00005594"/>
    </source>
</evidence>
<dbReference type="EC" id="6.1.1.6" evidence="10"/>
<evidence type="ECO:0000256" key="8">
    <source>
        <dbReference type="ARBA" id="ARBA00023146"/>
    </source>
</evidence>
<accession>A0A1F4XS42</accession>
<evidence type="ECO:0000313" key="13">
    <source>
        <dbReference type="Proteomes" id="UP000178091"/>
    </source>
</evidence>
<dbReference type="GO" id="GO:0000049">
    <property type="term" value="F:tRNA binding"/>
    <property type="evidence" value="ECO:0007669"/>
    <property type="project" value="InterPro"/>
</dbReference>
<evidence type="ECO:0000256" key="3">
    <source>
        <dbReference type="ARBA" id="ARBA00022490"/>
    </source>
</evidence>
<dbReference type="InterPro" id="IPR008925">
    <property type="entry name" value="aa_tRNA-synth_I_cd-bd_sf"/>
</dbReference>
<comment type="similarity">
    <text evidence="2 10">Belongs to the class-I aminoacyl-tRNA synthetase family.</text>
</comment>
<dbReference type="GO" id="GO:0005737">
    <property type="term" value="C:cytoplasm"/>
    <property type="evidence" value="ECO:0007669"/>
    <property type="project" value="UniProtKB-SubCell"/>
</dbReference>
<evidence type="ECO:0000256" key="5">
    <source>
        <dbReference type="ARBA" id="ARBA00022741"/>
    </source>
</evidence>
<comment type="subcellular location">
    <subcellularLocation>
        <location evidence="1 10">Cytoplasm</location>
    </subcellularLocation>
</comment>
<evidence type="ECO:0000256" key="7">
    <source>
        <dbReference type="ARBA" id="ARBA00022917"/>
    </source>
</evidence>
<dbReference type="PANTHER" id="PTHR37940">
    <property type="entry name" value="LYSINE--TRNA LIGASE"/>
    <property type="match status" value="1"/>
</dbReference>
<dbReference type="Proteomes" id="UP000178091">
    <property type="component" value="Unassembled WGS sequence"/>
</dbReference>
<dbReference type="SUPFAM" id="SSF52374">
    <property type="entry name" value="Nucleotidylyl transferase"/>
    <property type="match status" value="1"/>
</dbReference>
<keyword evidence="3 10" id="KW-0963">Cytoplasm</keyword>
<dbReference type="NCBIfam" id="TIGR00467">
    <property type="entry name" value="lysS_arch"/>
    <property type="match status" value="1"/>
</dbReference>
<dbReference type="PANTHER" id="PTHR37940:SF1">
    <property type="entry name" value="LYSINE--TRNA LIGASE"/>
    <property type="match status" value="1"/>
</dbReference>
<comment type="caution">
    <text evidence="10">Lacks conserved residue(s) required for the propagation of feature annotation.</text>
</comment>
<comment type="catalytic activity">
    <reaction evidence="9 10">
        <text>tRNA(Lys) + L-lysine + ATP = L-lysyl-tRNA(Lys) + AMP + diphosphate</text>
        <dbReference type="Rhea" id="RHEA:20792"/>
        <dbReference type="Rhea" id="RHEA-COMP:9696"/>
        <dbReference type="Rhea" id="RHEA-COMP:9697"/>
        <dbReference type="ChEBI" id="CHEBI:30616"/>
        <dbReference type="ChEBI" id="CHEBI:32551"/>
        <dbReference type="ChEBI" id="CHEBI:33019"/>
        <dbReference type="ChEBI" id="CHEBI:78442"/>
        <dbReference type="ChEBI" id="CHEBI:78529"/>
        <dbReference type="ChEBI" id="CHEBI:456215"/>
        <dbReference type="EC" id="6.1.1.6"/>
    </reaction>
</comment>
<dbReference type="Gene3D" id="3.40.50.620">
    <property type="entry name" value="HUPs"/>
    <property type="match status" value="2"/>
</dbReference>
<evidence type="ECO:0000256" key="1">
    <source>
        <dbReference type="ARBA" id="ARBA00004496"/>
    </source>
</evidence>
<dbReference type="HAMAP" id="MF_00177">
    <property type="entry name" value="Lys_tRNA_synth_class1"/>
    <property type="match status" value="1"/>
</dbReference>
<proteinExistence type="inferred from homology"/>
<keyword evidence="7 10" id="KW-0648">Protein biosynthesis</keyword>
<keyword evidence="5 10" id="KW-0547">Nucleotide-binding</keyword>
<dbReference type="GO" id="GO:0005524">
    <property type="term" value="F:ATP binding"/>
    <property type="evidence" value="ECO:0007669"/>
    <property type="project" value="UniProtKB-UniRule"/>
</dbReference>
<evidence type="ECO:0000256" key="6">
    <source>
        <dbReference type="ARBA" id="ARBA00022840"/>
    </source>
</evidence>
<keyword evidence="8 10" id="KW-0030">Aminoacyl-tRNA synthetase</keyword>
<evidence type="ECO:0000256" key="10">
    <source>
        <dbReference type="HAMAP-Rule" id="MF_00177"/>
    </source>
</evidence>
<organism evidence="12 13">
    <name type="scientific">Candidatus Adlerbacteria bacterium RIFCSPHIGHO2_12_FULL_53_18</name>
    <dbReference type="NCBI Taxonomy" id="1797242"/>
    <lineage>
        <taxon>Bacteria</taxon>
        <taxon>Candidatus Adleribacteriota</taxon>
    </lineage>
</organism>
<comment type="caution">
    <text evidence="12">The sequence shown here is derived from an EMBL/GenBank/DDBJ whole genome shotgun (WGS) entry which is preliminary data.</text>
</comment>
<dbReference type="InterPro" id="IPR014729">
    <property type="entry name" value="Rossmann-like_a/b/a_fold"/>
</dbReference>